<dbReference type="Proteomes" id="UP000004095">
    <property type="component" value="Unassembled WGS sequence"/>
</dbReference>
<evidence type="ECO:0000313" key="3">
    <source>
        <dbReference type="Proteomes" id="UP000004095"/>
    </source>
</evidence>
<feature type="transmembrane region" description="Helical" evidence="1">
    <location>
        <begin position="12"/>
        <end position="33"/>
    </location>
</feature>
<feature type="transmembrane region" description="Helical" evidence="1">
    <location>
        <begin position="45"/>
        <end position="64"/>
    </location>
</feature>
<dbReference type="AlphaFoldDB" id="A1ZKA9"/>
<evidence type="ECO:0000256" key="1">
    <source>
        <dbReference type="SAM" id="Phobius"/>
    </source>
</evidence>
<protein>
    <recommendedName>
        <fullName evidence="4">AtpZ/AtpI family protein</fullName>
    </recommendedName>
</protein>
<name>A1ZKA9_MICM2</name>
<keyword evidence="1" id="KW-1133">Transmembrane helix</keyword>
<keyword evidence="1" id="KW-0812">Transmembrane</keyword>
<comment type="caution">
    <text evidence="2">The sequence shown here is derived from an EMBL/GenBank/DDBJ whole genome shotgun (WGS) entry which is preliminary data.</text>
</comment>
<evidence type="ECO:0008006" key="4">
    <source>
        <dbReference type="Google" id="ProtNLM"/>
    </source>
</evidence>
<proteinExistence type="predicted"/>
<dbReference type="OrthoDB" id="9798708at2"/>
<sequence>MTKNKNRSSNDYVRYSALAFEMFALILAAVLGGRWLDEYWGLENPIMTLILSLTSVIVAIFLLIRTLTSR</sequence>
<dbReference type="EMBL" id="AAWS01000012">
    <property type="protein sequence ID" value="EAY29135.1"/>
    <property type="molecule type" value="Genomic_DNA"/>
</dbReference>
<keyword evidence="3" id="KW-1185">Reference proteome</keyword>
<dbReference type="InterPro" id="IPR032820">
    <property type="entry name" value="ATPase_put"/>
</dbReference>
<accession>A1ZKA9</accession>
<dbReference type="RefSeq" id="WP_002696725.1">
    <property type="nucleotide sequence ID" value="NZ_AAWS01000012.1"/>
</dbReference>
<organism evidence="2 3">
    <name type="scientific">Microscilla marina ATCC 23134</name>
    <dbReference type="NCBI Taxonomy" id="313606"/>
    <lineage>
        <taxon>Bacteria</taxon>
        <taxon>Pseudomonadati</taxon>
        <taxon>Bacteroidota</taxon>
        <taxon>Cytophagia</taxon>
        <taxon>Cytophagales</taxon>
        <taxon>Microscillaceae</taxon>
        <taxon>Microscilla</taxon>
    </lineage>
</organism>
<reference evidence="2 3" key="1">
    <citation type="submission" date="2007-01" db="EMBL/GenBank/DDBJ databases">
        <authorList>
            <person name="Haygood M."/>
            <person name="Podell S."/>
            <person name="Anderson C."/>
            <person name="Hopkinson B."/>
            <person name="Roe K."/>
            <person name="Barbeau K."/>
            <person name="Gaasterland T."/>
            <person name="Ferriera S."/>
            <person name="Johnson J."/>
            <person name="Kravitz S."/>
            <person name="Beeson K."/>
            <person name="Sutton G."/>
            <person name="Rogers Y.-H."/>
            <person name="Friedman R."/>
            <person name="Frazier M."/>
            <person name="Venter J.C."/>
        </authorList>
    </citation>
    <scope>NUCLEOTIDE SEQUENCE [LARGE SCALE GENOMIC DNA]</scope>
    <source>
        <strain evidence="2 3">ATCC 23134</strain>
    </source>
</reference>
<gene>
    <name evidence="2" type="ORF">M23134_02326</name>
</gene>
<dbReference type="Pfam" id="PF09527">
    <property type="entry name" value="ATPase_gene1"/>
    <property type="match status" value="1"/>
</dbReference>
<keyword evidence="1" id="KW-0472">Membrane</keyword>
<evidence type="ECO:0000313" key="2">
    <source>
        <dbReference type="EMBL" id="EAY29135.1"/>
    </source>
</evidence>